<proteinExistence type="predicted"/>
<gene>
    <name evidence="1" type="ORF">UV33_C0047G0004</name>
</gene>
<accession>A0A0G1CYU0</accession>
<dbReference type="Proteomes" id="UP000034135">
    <property type="component" value="Unassembled WGS sequence"/>
</dbReference>
<evidence type="ECO:0000313" key="2">
    <source>
        <dbReference type="Proteomes" id="UP000034135"/>
    </source>
</evidence>
<sequence length="78" mass="8686">MAEAPKVQALVRRLIDIGKLGYIESFDFGRVRSGLNYGSLKDVVSVFIRPWMPGTSVIKRTVLDGFNIETGPFSLIEL</sequence>
<dbReference type="EMBL" id="LCEB01000047">
    <property type="protein sequence ID" value="KKS63761.1"/>
    <property type="molecule type" value="Genomic_DNA"/>
</dbReference>
<comment type="caution">
    <text evidence="1">The sequence shown here is derived from an EMBL/GenBank/DDBJ whole genome shotgun (WGS) entry which is preliminary data.</text>
</comment>
<reference evidence="1 2" key="1">
    <citation type="journal article" date="2015" name="Nature">
        <title>rRNA introns, odd ribosomes, and small enigmatic genomes across a large radiation of phyla.</title>
        <authorList>
            <person name="Brown C.T."/>
            <person name="Hug L.A."/>
            <person name="Thomas B.C."/>
            <person name="Sharon I."/>
            <person name="Castelle C.J."/>
            <person name="Singh A."/>
            <person name="Wilkins M.J."/>
            <person name="Williams K.H."/>
            <person name="Banfield J.F."/>
        </authorList>
    </citation>
    <scope>NUCLEOTIDE SEQUENCE [LARGE SCALE GENOMIC DNA]</scope>
</reference>
<evidence type="ECO:0000313" key="1">
    <source>
        <dbReference type="EMBL" id="KKS63761.1"/>
    </source>
</evidence>
<protein>
    <submittedName>
        <fullName evidence="1">Uncharacterized protein</fullName>
    </submittedName>
</protein>
<name>A0A0G1CYU0_9BACT</name>
<organism evidence="1 2">
    <name type="scientific">Candidatus Daviesbacteria bacterium GW2011_GWA1_42_6</name>
    <dbReference type="NCBI Taxonomy" id="1618420"/>
    <lineage>
        <taxon>Bacteria</taxon>
        <taxon>Candidatus Daviesiibacteriota</taxon>
    </lineage>
</organism>
<dbReference type="AlphaFoldDB" id="A0A0G1CYU0"/>